<sequence>MALITTKAIVLSALKYSDTSLIVKCFTLEDGVKSYMLKGVLKAKRGKLKAAHFQSLNQLLITANHNNKNTLNSIKEIQVIHPYENIHTSVIKQTIVLFLSEVLSSIIQEEEKNSPLYEYIEAGLVWLDTHDNIANFHLLFLLNLSRYLGFYPDVSEPEKKAFNLLEGRFTDVEYERLTVAGNELVLFKRLLGINFDAIDTVLYNKNERQIILRTIIQYFELHLEGFRKPKSLDVLETVFS</sequence>
<keyword evidence="2 4" id="KW-0233">DNA recombination</keyword>
<keyword evidence="3 4" id="KW-0234">DNA repair</keyword>
<dbReference type="InterPro" id="IPR037278">
    <property type="entry name" value="ARFGAP/RecO"/>
</dbReference>
<dbReference type="InterPro" id="IPR022572">
    <property type="entry name" value="DNA_rep/recomb_RecO_N"/>
</dbReference>
<evidence type="ECO:0000256" key="3">
    <source>
        <dbReference type="ARBA" id="ARBA00023204"/>
    </source>
</evidence>
<evidence type="ECO:0000256" key="1">
    <source>
        <dbReference type="ARBA" id="ARBA00022763"/>
    </source>
</evidence>
<dbReference type="Proteomes" id="UP000563906">
    <property type="component" value="Unassembled WGS sequence"/>
</dbReference>
<feature type="domain" description="DNA replication/recombination mediator RecO N-terminal" evidence="5">
    <location>
        <begin position="1"/>
        <end position="83"/>
    </location>
</feature>
<dbReference type="EMBL" id="JACGLS010000004">
    <property type="protein sequence ID" value="MBA6156879.1"/>
    <property type="molecule type" value="Genomic_DNA"/>
</dbReference>
<comment type="caution">
    <text evidence="6">The sequence shown here is derived from an EMBL/GenBank/DDBJ whole genome shotgun (WGS) entry which is preliminary data.</text>
</comment>
<dbReference type="GO" id="GO:0006302">
    <property type="term" value="P:double-strand break repair"/>
    <property type="evidence" value="ECO:0007669"/>
    <property type="project" value="TreeGrafter"/>
</dbReference>
<comment type="similarity">
    <text evidence="4">Belongs to the RecO family.</text>
</comment>
<evidence type="ECO:0000313" key="6">
    <source>
        <dbReference type="EMBL" id="MBA6156879.1"/>
    </source>
</evidence>
<evidence type="ECO:0000313" key="7">
    <source>
        <dbReference type="Proteomes" id="UP000563906"/>
    </source>
</evidence>
<dbReference type="InterPro" id="IPR003717">
    <property type="entry name" value="RecO"/>
</dbReference>
<dbReference type="HAMAP" id="MF_00201">
    <property type="entry name" value="RecO"/>
    <property type="match status" value="1"/>
</dbReference>
<dbReference type="Pfam" id="PF02565">
    <property type="entry name" value="RecO_C"/>
    <property type="match status" value="1"/>
</dbReference>
<accession>A0A839ARI5</accession>
<comment type="function">
    <text evidence="4">Involved in DNA repair and RecF pathway recombination.</text>
</comment>
<dbReference type="Pfam" id="PF11967">
    <property type="entry name" value="RecO_N"/>
    <property type="match status" value="1"/>
</dbReference>
<dbReference type="SUPFAM" id="SSF57863">
    <property type="entry name" value="ArfGap/RecO-like zinc finger"/>
    <property type="match status" value="1"/>
</dbReference>
<organism evidence="6 7">
    <name type="scientific">Tenacibaculum pelagium</name>
    <dbReference type="NCBI Taxonomy" id="2759527"/>
    <lineage>
        <taxon>Bacteria</taxon>
        <taxon>Pseudomonadati</taxon>
        <taxon>Bacteroidota</taxon>
        <taxon>Flavobacteriia</taxon>
        <taxon>Flavobacteriales</taxon>
        <taxon>Flavobacteriaceae</taxon>
        <taxon>Tenacibaculum</taxon>
    </lineage>
</organism>
<dbReference type="PANTHER" id="PTHR33991:SF1">
    <property type="entry name" value="DNA REPAIR PROTEIN RECO"/>
    <property type="match status" value="1"/>
</dbReference>
<dbReference type="GO" id="GO:0006310">
    <property type="term" value="P:DNA recombination"/>
    <property type="evidence" value="ECO:0007669"/>
    <property type="project" value="UniProtKB-UniRule"/>
</dbReference>
<proteinExistence type="inferred from homology"/>
<dbReference type="InterPro" id="IPR012340">
    <property type="entry name" value="NA-bd_OB-fold"/>
</dbReference>
<dbReference type="GO" id="GO:0043590">
    <property type="term" value="C:bacterial nucleoid"/>
    <property type="evidence" value="ECO:0007669"/>
    <property type="project" value="TreeGrafter"/>
</dbReference>
<protein>
    <recommendedName>
        <fullName evidence="4">DNA repair protein RecO</fullName>
    </recommendedName>
    <alternativeName>
        <fullName evidence="4">Recombination protein O</fullName>
    </alternativeName>
</protein>
<evidence type="ECO:0000259" key="5">
    <source>
        <dbReference type="Pfam" id="PF11967"/>
    </source>
</evidence>
<evidence type="ECO:0000256" key="4">
    <source>
        <dbReference type="HAMAP-Rule" id="MF_00201"/>
    </source>
</evidence>
<dbReference type="AlphaFoldDB" id="A0A839ARI5"/>
<evidence type="ECO:0000256" key="2">
    <source>
        <dbReference type="ARBA" id="ARBA00023172"/>
    </source>
</evidence>
<keyword evidence="1 4" id="KW-0227">DNA damage</keyword>
<dbReference type="PANTHER" id="PTHR33991">
    <property type="entry name" value="DNA REPAIR PROTEIN RECO"/>
    <property type="match status" value="1"/>
</dbReference>
<dbReference type="NCBIfam" id="TIGR00613">
    <property type="entry name" value="reco"/>
    <property type="match status" value="1"/>
</dbReference>
<reference evidence="6 7" key="1">
    <citation type="submission" date="2020-07" db="EMBL/GenBank/DDBJ databases">
        <title>Bacterium isolated from marine sediment.</title>
        <authorList>
            <person name="Shang D."/>
            <person name="Du Z.-J."/>
        </authorList>
    </citation>
    <scope>NUCLEOTIDE SEQUENCE [LARGE SCALE GENOMIC DNA]</scope>
    <source>
        <strain evidence="6 7">S7007</strain>
    </source>
</reference>
<name>A0A839ARI5_9FLAO</name>
<dbReference type="RefSeq" id="WP_182125376.1">
    <property type="nucleotide sequence ID" value="NZ_JACGLS010000004.1"/>
</dbReference>
<gene>
    <name evidence="4 6" type="primary">recO</name>
    <name evidence="6" type="ORF">H3Z83_10160</name>
</gene>
<dbReference type="SUPFAM" id="SSF50249">
    <property type="entry name" value="Nucleic acid-binding proteins"/>
    <property type="match status" value="1"/>
</dbReference>
<dbReference type="Gene3D" id="2.40.50.140">
    <property type="entry name" value="Nucleic acid-binding proteins"/>
    <property type="match status" value="1"/>
</dbReference>
<keyword evidence="7" id="KW-1185">Reference proteome</keyword>